<gene>
    <name evidence="3" type="ORF">IE331_00220</name>
</gene>
<comment type="caution">
    <text evidence="3">The sequence shown here is derived from an EMBL/GenBank/DDBJ whole genome shotgun (WGS) entry which is preliminary data.</text>
</comment>
<feature type="transmembrane region" description="Helical" evidence="2">
    <location>
        <begin position="82"/>
        <end position="103"/>
    </location>
</feature>
<organism evidence="3 4">
    <name type="scientific">Nocardioides donggukensis</name>
    <dbReference type="NCBI Taxonomy" id="2774019"/>
    <lineage>
        <taxon>Bacteria</taxon>
        <taxon>Bacillati</taxon>
        <taxon>Actinomycetota</taxon>
        <taxon>Actinomycetes</taxon>
        <taxon>Propionibacteriales</taxon>
        <taxon>Nocardioidaceae</taxon>
        <taxon>Nocardioides</taxon>
    </lineage>
</organism>
<protein>
    <submittedName>
        <fullName evidence="3">Uncharacterized protein</fullName>
    </submittedName>
</protein>
<evidence type="ECO:0000313" key="4">
    <source>
        <dbReference type="Proteomes" id="UP000616839"/>
    </source>
</evidence>
<proteinExistence type="predicted"/>
<feature type="region of interest" description="Disordered" evidence="1">
    <location>
        <begin position="15"/>
        <end position="35"/>
    </location>
</feature>
<dbReference type="RefSeq" id="WP_192139365.1">
    <property type="nucleotide sequence ID" value="NZ_JACYXZ010000001.1"/>
</dbReference>
<feature type="region of interest" description="Disordered" evidence="1">
    <location>
        <begin position="949"/>
        <end position="970"/>
    </location>
</feature>
<evidence type="ECO:0000256" key="1">
    <source>
        <dbReference type="SAM" id="MobiDB-lite"/>
    </source>
</evidence>
<dbReference type="AlphaFoldDB" id="A0A927PZT9"/>
<accession>A0A927PZT9</accession>
<name>A0A927PZT9_9ACTN</name>
<sequence length="970" mass="105574">MTTVLPALTPTAAIPASEPPTVRKTVYSSPEARPLPDSGALVRTELVRPPWWILAGLAGLLLVSVGLSGWYGTRIRSEVFDLLAASLLTMIGVVPGFASLLFVDRPVLLLDRGRVAVRGWVTPMLIGYGTIWLAALVLSLACATTDAPSPDIVRIAMGSSLMTTLFTPLAFAAVLRRLGHRASTEAVVAVAIAHDKTSDATSTSARHRRMLAKNLRDVAIREFDAGDRPGCEERLWGLASIAALADDPSDRENATNELAYVVEFEVLQDRDLAMVGLAYLGDIAVRRAELRHRVAEHLIDILGATITREEVSGRVLKLGHELFGGIADQPDEHLLDKLVEIAEAAPIKCLPSHLDLLLQSGRRAMQDARERPVRSALKLVERLDSTPHRVDYRLELLDLFYGETAGPKKLQTIRGQAKLLAPDLLAGADGIHPTAPLARTEIRRSFKRGTRSLYFALAEAMIDVEIDLADGAADPRGAMLGEYLLAAVRAQDQLALQELDNWIAQLEGVRLARLAPATLVALRSVRDEINRQTATAPPGPLPEATAIATDIFNEWCWRAIRVGVQRQQPALADSALTTWCSASGKIHLSPTKVRTQALDAVALLLQESTDMPSEVELRLRPAVLRAAPSGRLPSLVTALYSTRQVASLSNEEVGLLLLASHQIETSDPEALGYSTTSSPIDVGGEFNLYEWLTDWLKISRPEEVYQACDSWVTEGQSDLAVLESAFFDWARETHPGPALLLGIKARGIHRDEGPLSNETWEWLTSDAAALLNCALRHGVPEEHRYLTFCTSTWYRLALAGLAEGRLMPHCKTLVRAVTSNYVLPHVITSSLRFSAVRNLPKDAREALAPALVDSGYPFLSLRLHRGLRSSVLKRTLAIIEDLVGTDEQPPRAAERALQAVRSYGAGNLVKHVGPTPVRSLLAACASRMADASGEHAALAQQLLREADLASKGLRPAGDRTPPTRPRSPRR</sequence>
<feature type="transmembrane region" description="Helical" evidence="2">
    <location>
        <begin position="51"/>
        <end position="70"/>
    </location>
</feature>
<keyword evidence="2" id="KW-0812">Transmembrane</keyword>
<keyword evidence="4" id="KW-1185">Reference proteome</keyword>
<keyword evidence="2" id="KW-1133">Transmembrane helix</keyword>
<reference evidence="3" key="1">
    <citation type="submission" date="2020-09" db="EMBL/GenBank/DDBJ databases">
        <title>Nocardioides sp. strain MJB4 16S ribosomal RNA gene Genome sequencing and assembly.</title>
        <authorList>
            <person name="Kim I."/>
        </authorList>
    </citation>
    <scope>NUCLEOTIDE SEQUENCE</scope>
    <source>
        <strain evidence="3">MJB4</strain>
    </source>
</reference>
<feature type="transmembrane region" description="Helical" evidence="2">
    <location>
        <begin position="123"/>
        <end position="143"/>
    </location>
</feature>
<feature type="transmembrane region" description="Helical" evidence="2">
    <location>
        <begin position="155"/>
        <end position="175"/>
    </location>
</feature>
<dbReference type="Proteomes" id="UP000616839">
    <property type="component" value="Unassembled WGS sequence"/>
</dbReference>
<evidence type="ECO:0000256" key="2">
    <source>
        <dbReference type="SAM" id="Phobius"/>
    </source>
</evidence>
<evidence type="ECO:0000313" key="3">
    <source>
        <dbReference type="EMBL" id="MBD8868037.1"/>
    </source>
</evidence>
<dbReference type="EMBL" id="JACYXZ010000001">
    <property type="protein sequence ID" value="MBD8868037.1"/>
    <property type="molecule type" value="Genomic_DNA"/>
</dbReference>
<keyword evidence="2" id="KW-0472">Membrane</keyword>